<reference evidence="3 4" key="1">
    <citation type="journal article" date="2019" name="Front. Genet.">
        <title>Whole-Genome Sequencing of the Opportunistic Yeast Pathogen Candida inconspicua Uncovers Its Hybrid Origin.</title>
        <authorList>
            <person name="Mixao V."/>
            <person name="Hansen A.P."/>
            <person name="Saus E."/>
            <person name="Boekhout T."/>
            <person name="Lass-Florl C."/>
            <person name="Gabaldon T."/>
        </authorList>
    </citation>
    <scope>NUCLEOTIDE SEQUENCE [LARGE SCALE GENOMIC DNA]</scope>
    <source>
        <strain evidence="3 4">CBS 180</strain>
    </source>
</reference>
<feature type="chain" id="PRO_5020859572" description="Agmatinase" evidence="2">
    <location>
        <begin position="17"/>
        <end position="436"/>
    </location>
</feature>
<dbReference type="CDD" id="cd11592">
    <property type="entry name" value="Agmatinase_PAH"/>
    <property type="match status" value="1"/>
</dbReference>
<evidence type="ECO:0008006" key="5">
    <source>
        <dbReference type="Google" id="ProtNLM"/>
    </source>
</evidence>
<dbReference type="OrthoDB" id="288726at2759"/>
<dbReference type="SUPFAM" id="SSF52768">
    <property type="entry name" value="Arginase/deacetylase"/>
    <property type="match status" value="1"/>
</dbReference>
<evidence type="ECO:0000313" key="4">
    <source>
        <dbReference type="Proteomes" id="UP000307173"/>
    </source>
</evidence>
<name>A0A4T0WVN8_9ASCO</name>
<organism evidence="3 4">
    <name type="scientific">Pichia inconspicua</name>
    <dbReference type="NCBI Taxonomy" id="52247"/>
    <lineage>
        <taxon>Eukaryota</taxon>
        <taxon>Fungi</taxon>
        <taxon>Dikarya</taxon>
        <taxon>Ascomycota</taxon>
        <taxon>Saccharomycotina</taxon>
        <taxon>Pichiomycetes</taxon>
        <taxon>Pichiales</taxon>
        <taxon>Pichiaceae</taxon>
        <taxon>Pichia</taxon>
    </lineage>
</organism>
<gene>
    <name evidence="3" type="ORF">CANINC_004495</name>
</gene>
<dbReference type="EMBL" id="SELW01000657">
    <property type="protein sequence ID" value="TID14824.1"/>
    <property type="molecule type" value="Genomic_DNA"/>
</dbReference>
<dbReference type="GO" id="GO:0046872">
    <property type="term" value="F:metal ion binding"/>
    <property type="evidence" value="ECO:0007669"/>
    <property type="project" value="InterPro"/>
</dbReference>
<dbReference type="InterPro" id="IPR023696">
    <property type="entry name" value="Ureohydrolase_dom_sf"/>
</dbReference>
<dbReference type="Proteomes" id="UP000307173">
    <property type="component" value="Unassembled WGS sequence"/>
</dbReference>
<protein>
    <recommendedName>
        <fullName evidence="5">Agmatinase</fullName>
    </recommendedName>
</protein>
<dbReference type="InterPro" id="IPR006035">
    <property type="entry name" value="Ureohydrolase"/>
</dbReference>
<dbReference type="GO" id="GO:0033389">
    <property type="term" value="P:putrescine biosynthetic process from arginine, via agmatine"/>
    <property type="evidence" value="ECO:0007669"/>
    <property type="project" value="TreeGrafter"/>
</dbReference>
<evidence type="ECO:0000256" key="1">
    <source>
        <dbReference type="PROSITE-ProRule" id="PRU00742"/>
    </source>
</evidence>
<dbReference type="GO" id="GO:0008783">
    <property type="term" value="F:agmatinase activity"/>
    <property type="evidence" value="ECO:0007669"/>
    <property type="project" value="TreeGrafter"/>
</dbReference>
<evidence type="ECO:0000313" key="3">
    <source>
        <dbReference type="EMBL" id="TID14824.1"/>
    </source>
</evidence>
<proteinExistence type="inferred from homology"/>
<comment type="caution">
    <text evidence="3">The sequence shown here is derived from an EMBL/GenBank/DDBJ whole genome shotgun (WGS) entry which is preliminary data.</text>
</comment>
<dbReference type="Gene3D" id="3.40.800.10">
    <property type="entry name" value="Ureohydrolase domain"/>
    <property type="match status" value="1"/>
</dbReference>
<sequence>MKNGVIIFALAAGSVGQLIPETILRTDDELLPESFLDSIFGDLINTPDVLKLKQHTYDVDPYDGQKDLYTKSISNYYRANRLKFPKDDDVSDIISDVNLFSGIVTFAHLPYEQCFSDLAKNLDIAIVGAPFDSGVSYTPGARFGPNGVRQGSRRLGGGISPIRGNDKSSKLYKLPIYNTGLSIVDCGDVPMLPYDARIALNQLYRGHKAIHDHNSTKKSINFKHPRIITLGGDHTVTLMNLKSAFETFGDNEDGLAVIHFDSHIDTWNPKVLGGGITKYASLNHGTFLHYAAEAGYVSKNHSVHVGIRAPYINEIDEKHDIECGFQTITSKDVDRLTPIGVGKKIKEIVGARPVYLTFDLDTFDASMVNSGTLEAGGLTSREVMTILDELEGIKLVGCDVVEVNTPPNSAGADISGLLAAQVVDELIGLMVVTELH</sequence>
<comment type="similarity">
    <text evidence="1">Belongs to the arginase family.</text>
</comment>
<dbReference type="PANTHER" id="PTHR11358:SF28">
    <property type="entry name" value="HYPOTHETICAL ARGINASE FAMILY PROTEIN (EUROFUNG)"/>
    <property type="match status" value="1"/>
</dbReference>
<keyword evidence="2" id="KW-0732">Signal</keyword>
<accession>A0A4T0WVN8</accession>
<dbReference type="PROSITE" id="PS51409">
    <property type="entry name" value="ARGINASE_2"/>
    <property type="match status" value="1"/>
</dbReference>
<dbReference type="AlphaFoldDB" id="A0A4T0WVN8"/>
<dbReference type="PANTHER" id="PTHR11358">
    <property type="entry name" value="ARGINASE/AGMATINASE"/>
    <property type="match status" value="1"/>
</dbReference>
<dbReference type="STRING" id="52247.A0A4T0WVN8"/>
<feature type="signal peptide" evidence="2">
    <location>
        <begin position="1"/>
        <end position="16"/>
    </location>
</feature>
<dbReference type="Pfam" id="PF00491">
    <property type="entry name" value="Arginase"/>
    <property type="match status" value="1"/>
</dbReference>
<keyword evidence="4" id="KW-1185">Reference proteome</keyword>
<evidence type="ECO:0000256" key="2">
    <source>
        <dbReference type="SAM" id="SignalP"/>
    </source>
</evidence>